<evidence type="ECO:0000313" key="1">
    <source>
        <dbReference type="EMBL" id="KAH6628068.1"/>
    </source>
</evidence>
<name>A0ACB7P7Z0_9PEZI</name>
<organism evidence="1 2">
    <name type="scientific">Chaetomium tenue</name>
    <dbReference type="NCBI Taxonomy" id="1854479"/>
    <lineage>
        <taxon>Eukaryota</taxon>
        <taxon>Fungi</taxon>
        <taxon>Dikarya</taxon>
        <taxon>Ascomycota</taxon>
        <taxon>Pezizomycotina</taxon>
        <taxon>Sordariomycetes</taxon>
        <taxon>Sordariomycetidae</taxon>
        <taxon>Sordariales</taxon>
        <taxon>Chaetomiaceae</taxon>
        <taxon>Chaetomium</taxon>
    </lineage>
</organism>
<dbReference type="EMBL" id="JAGIZQ010000005">
    <property type="protein sequence ID" value="KAH6628068.1"/>
    <property type="molecule type" value="Genomic_DNA"/>
</dbReference>
<comment type="caution">
    <text evidence="1">The sequence shown here is derived from an EMBL/GenBank/DDBJ whole genome shotgun (WGS) entry which is preliminary data.</text>
</comment>
<sequence length="249" mass="26202">MVPAASSGSAHRLGSIRRPNPQGRHHSSNSPIPSPYSTSQAAPAPYARTVARTPHNPKKANHDRDGLLTPATPSRTYPSAATDTDVQAVSRAWNSMRLKELKSYWSGAEGAQERMHPTLVSASNSRPHSTPKAPPPRTPSSAQPTALQGSPRSLLGSRATSGTAARGPRPSVTVSAPRAAAASMQPSSPSPRVFGPISSARLNAVPTPPSHSRVKTNSVRIKMEVGPPADSFRGAKNRPFEVIDLTGDD</sequence>
<dbReference type="Proteomes" id="UP000724584">
    <property type="component" value="Unassembled WGS sequence"/>
</dbReference>
<protein>
    <submittedName>
        <fullName evidence="1">Uncharacterized protein</fullName>
    </submittedName>
</protein>
<proteinExistence type="predicted"/>
<reference evidence="1 2" key="1">
    <citation type="journal article" date="2021" name="Nat. Commun.">
        <title>Genetic determinants of endophytism in the Arabidopsis root mycobiome.</title>
        <authorList>
            <person name="Mesny F."/>
            <person name="Miyauchi S."/>
            <person name="Thiergart T."/>
            <person name="Pickel B."/>
            <person name="Atanasova L."/>
            <person name="Karlsson M."/>
            <person name="Huettel B."/>
            <person name="Barry K.W."/>
            <person name="Haridas S."/>
            <person name="Chen C."/>
            <person name="Bauer D."/>
            <person name="Andreopoulos W."/>
            <person name="Pangilinan J."/>
            <person name="LaButti K."/>
            <person name="Riley R."/>
            <person name="Lipzen A."/>
            <person name="Clum A."/>
            <person name="Drula E."/>
            <person name="Henrissat B."/>
            <person name="Kohler A."/>
            <person name="Grigoriev I.V."/>
            <person name="Martin F.M."/>
            <person name="Hacquard S."/>
        </authorList>
    </citation>
    <scope>NUCLEOTIDE SEQUENCE [LARGE SCALE GENOMIC DNA]</scope>
    <source>
        <strain evidence="1 2">MPI-SDFR-AT-0079</strain>
    </source>
</reference>
<keyword evidence="2" id="KW-1185">Reference proteome</keyword>
<evidence type="ECO:0000313" key="2">
    <source>
        <dbReference type="Proteomes" id="UP000724584"/>
    </source>
</evidence>
<gene>
    <name evidence="1" type="ORF">F5144DRAFT_294724</name>
</gene>
<accession>A0ACB7P7Z0</accession>